<feature type="compositionally biased region" description="Acidic residues" evidence="2">
    <location>
        <begin position="456"/>
        <end position="490"/>
    </location>
</feature>
<evidence type="ECO:0000313" key="5">
    <source>
        <dbReference type="Proteomes" id="UP001206925"/>
    </source>
</evidence>
<dbReference type="PANTHER" id="PTHR16047">
    <property type="entry name" value="RFWD3 PROTEIN"/>
    <property type="match status" value="1"/>
</dbReference>
<dbReference type="InterPro" id="IPR037381">
    <property type="entry name" value="RFWD3"/>
</dbReference>
<dbReference type="AlphaFoldDB" id="A0AAD5D4M3"/>
<dbReference type="Gene3D" id="3.30.40.10">
    <property type="entry name" value="Zinc/RING finger domain, C3HC4 (zinc finger)"/>
    <property type="match status" value="1"/>
</dbReference>
<keyword evidence="1" id="KW-0862">Zinc</keyword>
<dbReference type="GO" id="GO:0036297">
    <property type="term" value="P:interstrand cross-link repair"/>
    <property type="evidence" value="ECO:0007669"/>
    <property type="project" value="InterPro"/>
</dbReference>
<feature type="domain" description="RING-type" evidence="3">
    <location>
        <begin position="540"/>
        <end position="586"/>
    </location>
</feature>
<gene>
    <name evidence="4" type="ORF">M8C21_018310</name>
</gene>
<proteinExistence type="predicted"/>
<dbReference type="InterPro" id="IPR001841">
    <property type="entry name" value="Znf_RING"/>
</dbReference>
<dbReference type="InterPro" id="IPR013083">
    <property type="entry name" value="Znf_RING/FYVE/PHD"/>
</dbReference>
<dbReference type="SUPFAM" id="SSF57850">
    <property type="entry name" value="RING/U-box"/>
    <property type="match status" value="1"/>
</dbReference>
<name>A0AAD5D4M3_AMBAR</name>
<dbReference type="CDD" id="cd16450">
    <property type="entry name" value="mRING-C3HGC3_RFWD3"/>
    <property type="match status" value="1"/>
</dbReference>
<protein>
    <recommendedName>
        <fullName evidence="3">RING-type domain-containing protein</fullName>
    </recommendedName>
</protein>
<dbReference type="EMBL" id="JAMZMK010005606">
    <property type="protein sequence ID" value="KAI7752779.1"/>
    <property type="molecule type" value="Genomic_DNA"/>
</dbReference>
<dbReference type="Proteomes" id="UP001206925">
    <property type="component" value="Unassembled WGS sequence"/>
</dbReference>
<feature type="non-terminal residue" evidence="4">
    <location>
        <position position="1"/>
    </location>
</feature>
<dbReference type="GO" id="GO:0008270">
    <property type="term" value="F:zinc ion binding"/>
    <property type="evidence" value="ECO:0007669"/>
    <property type="project" value="UniProtKB-KW"/>
</dbReference>
<feature type="region of interest" description="Disordered" evidence="2">
    <location>
        <begin position="400"/>
        <end position="438"/>
    </location>
</feature>
<feature type="region of interest" description="Disordered" evidence="2">
    <location>
        <begin position="456"/>
        <end position="521"/>
    </location>
</feature>
<reference evidence="4" key="1">
    <citation type="submission" date="2022-06" db="EMBL/GenBank/DDBJ databases">
        <title>Uncovering the hologenomic basis of an extraordinary plant invasion.</title>
        <authorList>
            <person name="Bieker V.C."/>
            <person name="Martin M.D."/>
            <person name="Gilbert T."/>
            <person name="Hodgins K."/>
            <person name="Battlay P."/>
            <person name="Petersen B."/>
            <person name="Wilson J."/>
        </authorList>
    </citation>
    <scope>NUCLEOTIDE SEQUENCE</scope>
    <source>
        <strain evidence="4">AA19_3_7</strain>
        <tissue evidence="4">Leaf</tissue>
    </source>
</reference>
<evidence type="ECO:0000259" key="3">
    <source>
        <dbReference type="PROSITE" id="PS50089"/>
    </source>
</evidence>
<evidence type="ECO:0000256" key="2">
    <source>
        <dbReference type="SAM" id="MobiDB-lite"/>
    </source>
</evidence>
<keyword evidence="1" id="KW-0863">Zinc-finger</keyword>
<comment type="caution">
    <text evidence="4">The sequence shown here is derived from an EMBL/GenBank/DDBJ whole genome shotgun (WGS) entry which is preliminary data.</text>
</comment>
<dbReference type="GO" id="GO:0004842">
    <property type="term" value="F:ubiquitin-protein transferase activity"/>
    <property type="evidence" value="ECO:0007669"/>
    <property type="project" value="InterPro"/>
</dbReference>
<keyword evidence="1" id="KW-0479">Metal-binding</keyword>
<dbReference type="Pfam" id="PF13639">
    <property type="entry name" value="zf-RING_2"/>
    <property type="match status" value="1"/>
</dbReference>
<dbReference type="GO" id="GO:0005634">
    <property type="term" value="C:nucleus"/>
    <property type="evidence" value="ECO:0007669"/>
    <property type="project" value="InterPro"/>
</dbReference>
<dbReference type="PANTHER" id="PTHR16047:SF13">
    <property type="entry name" value="E3 UBIQUITIN-PROTEIN LIGASE RFWD3"/>
    <property type="match status" value="1"/>
</dbReference>
<dbReference type="GO" id="GO:0016567">
    <property type="term" value="P:protein ubiquitination"/>
    <property type="evidence" value="ECO:0007669"/>
    <property type="project" value="InterPro"/>
</dbReference>
<keyword evidence="5" id="KW-1185">Reference proteome</keyword>
<dbReference type="PROSITE" id="PS50089">
    <property type="entry name" value="ZF_RING_2"/>
    <property type="match status" value="1"/>
</dbReference>
<organism evidence="4 5">
    <name type="scientific">Ambrosia artemisiifolia</name>
    <name type="common">Common ragweed</name>
    <dbReference type="NCBI Taxonomy" id="4212"/>
    <lineage>
        <taxon>Eukaryota</taxon>
        <taxon>Viridiplantae</taxon>
        <taxon>Streptophyta</taxon>
        <taxon>Embryophyta</taxon>
        <taxon>Tracheophyta</taxon>
        <taxon>Spermatophyta</taxon>
        <taxon>Magnoliopsida</taxon>
        <taxon>eudicotyledons</taxon>
        <taxon>Gunneridae</taxon>
        <taxon>Pentapetalae</taxon>
        <taxon>asterids</taxon>
        <taxon>campanulids</taxon>
        <taxon>Asterales</taxon>
        <taxon>Asteraceae</taxon>
        <taxon>Asteroideae</taxon>
        <taxon>Heliantheae alliance</taxon>
        <taxon>Heliantheae</taxon>
        <taxon>Ambrosia</taxon>
    </lineage>
</organism>
<evidence type="ECO:0000313" key="4">
    <source>
        <dbReference type="EMBL" id="KAI7752779.1"/>
    </source>
</evidence>
<sequence>NETLAIKLREVRLGDNRAIVTVAKFQKEDIPKITYTRQPEKRNVEEIQHAEQAKEWRLRDSTSFKEMVTGESSGKVEDVNIHLPNDPPLVSNAWCKCSLLGSTWDLLRLASLEELLTAVGMDTVSLRYVGGLRVLITFPTVELAQQFLIGREEDWKVWFSSLVTWDGQDIEFLRVAWIKISGVPVYLWNSNVFSTIEGKAGMVIHGPSASSNDVNLASQKVAVLVSHGRRIEDCLNVICQGRLFKVWITEVDEEWVPDFVTSETNRIRLLKPNSGGSISSEQPQSDRIWNADNIDEANAGASSVIQVTVGMAGKELHGEGNQVAPVEVADQVTPADDTVEDEPMLEVYGPEVDQEAPPGDVHGTLHVSNIISTPEDNSFMGVAATHRTFLNMDGGPNATLDLNQVDKSQDNNNNNIEAPVENNDESSSSSEEEEEKVSVRVCVYSRRRMDYIEVIAVEDQDDEEYQDPQEEEEEEEEETDTEDDDYNDDAELIHPVATSPRVPGTGNSQAESNDKNLSKGKLYSQEDDDVWNLEIEGLNCPICTEPWTTAGEHHICCLPCGHIYGLSCIKKWIQQHGRSGKCPQCNKKCTLKDVRVLYAEQLCVVDAELLKQVQSLEAKCAFLKQKVVQRYNLPEACLRIVVFSVLA</sequence>
<accession>A0AAD5D4M3</accession>
<evidence type="ECO:0000256" key="1">
    <source>
        <dbReference type="PROSITE-ProRule" id="PRU00175"/>
    </source>
</evidence>